<evidence type="ECO:0000313" key="1">
    <source>
        <dbReference type="EMBL" id="GHJ27123.1"/>
    </source>
</evidence>
<evidence type="ECO:0000313" key="2">
    <source>
        <dbReference type="Proteomes" id="UP001054854"/>
    </source>
</evidence>
<reference evidence="1" key="1">
    <citation type="submission" date="2024-05" db="EMBL/GenBank/DDBJ databases">
        <title>Whole genome shotgun sequence of Streptomyces hygroscopicus NBRC 113678.</title>
        <authorList>
            <person name="Komaki H."/>
            <person name="Tamura T."/>
        </authorList>
    </citation>
    <scope>NUCLEOTIDE SEQUENCE</scope>
    <source>
        <strain evidence="1">N11-34</strain>
    </source>
</reference>
<accession>A0ABQ3TUW8</accession>
<dbReference type="EMBL" id="BNEK01000003">
    <property type="protein sequence ID" value="GHJ27123.1"/>
    <property type="molecule type" value="Genomic_DNA"/>
</dbReference>
<gene>
    <name evidence="1" type="ORF">TPA0910_15560</name>
</gene>
<sequence length="88" mass="9377">MTKSELLSLLRDAESVLWDAVCRNVSGAEKTHQRIARALRAEDAATPDGTCASCGNALTQPSTGRPRTYCGGACKKRAQRARARGTGQ</sequence>
<keyword evidence="2" id="KW-1185">Reference proteome</keyword>
<comment type="caution">
    <text evidence="1">The sequence shown here is derived from an EMBL/GenBank/DDBJ whole genome shotgun (WGS) entry which is preliminary data.</text>
</comment>
<proteinExistence type="predicted"/>
<organism evidence="1 2">
    <name type="scientific">Streptomyces hygroscopicus</name>
    <dbReference type="NCBI Taxonomy" id="1912"/>
    <lineage>
        <taxon>Bacteria</taxon>
        <taxon>Bacillati</taxon>
        <taxon>Actinomycetota</taxon>
        <taxon>Actinomycetes</taxon>
        <taxon>Kitasatosporales</taxon>
        <taxon>Streptomycetaceae</taxon>
        <taxon>Streptomyces</taxon>
        <taxon>Streptomyces violaceusniger group</taxon>
    </lineage>
</organism>
<protein>
    <recommendedName>
        <fullName evidence="3">DksA C4-type domain-containing protein</fullName>
    </recommendedName>
</protein>
<dbReference type="Proteomes" id="UP001054854">
    <property type="component" value="Unassembled WGS sequence"/>
</dbReference>
<evidence type="ECO:0008006" key="3">
    <source>
        <dbReference type="Google" id="ProtNLM"/>
    </source>
</evidence>
<name>A0ABQ3TUW8_STRHY</name>